<dbReference type="PANTHER" id="PTHR45749">
    <property type="match status" value="1"/>
</dbReference>
<sequence length="160" mass="17756">MSGNYSGVQSQIKEVCEFAIYVPCAAQSLNLVGVTESVTCYNLYKNCSIFSRQNQKNSLAKSLTKRWKIVAEHLGANRVLNSLSETRWSARANAINSLQNGDSNISEAFSSIASDINQPGYTTQEAQSLAKKVVSKYDNNARNNFDHYETAVKENNPYVD</sequence>
<keyword evidence="2" id="KW-1185">Reference proteome</keyword>
<dbReference type="AlphaFoldDB" id="A0A9P0TXR0"/>
<evidence type="ECO:0000313" key="1">
    <source>
        <dbReference type="EMBL" id="CAH4036844.1"/>
    </source>
</evidence>
<accession>A0A9P0TXR0</accession>
<evidence type="ECO:0000313" key="2">
    <source>
        <dbReference type="Proteomes" id="UP001152562"/>
    </source>
</evidence>
<protein>
    <submittedName>
        <fullName evidence="1">Uncharacterized protein</fullName>
    </submittedName>
</protein>
<organism evidence="1 2">
    <name type="scientific">Pieris brassicae</name>
    <name type="common">White butterfly</name>
    <name type="synonym">Large white butterfly</name>
    <dbReference type="NCBI Taxonomy" id="7116"/>
    <lineage>
        <taxon>Eukaryota</taxon>
        <taxon>Metazoa</taxon>
        <taxon>Ecdysozoa</taxon>
        <taxon>Arthropoda</taxon>
        <taxon>Hexapoda</taxon>
        <taxon>Insecta</taxon>
        <taxon>Pterygota</taxon>
        <taxon>Neoptera</taxon>
        <taxon>Endopterygota</taxon>
        <taxon>Lepidoptera</taxon>
        <taxon>Glossata</taxon>
        <taxon>Ditrysia</taxon>
        <taxon>Papilionoidea</taxon>
        <taxon>Pieridae</taxon>
        <taxon>Pierinae</taxon>
        <taxon>Pieris</taxon>
    </lineage>
</organism>
<dbReference type="EMBL" id="CALOZG010000085">
    <property type="protein sequence ID" value="CAH4036844.1"/>
    <property type="molecule type" value="Genomic_DNA"/>
</dbReference>
<proteinExistence type="predicted"/>
<comment type="caution">
    <text evidence="1">The sequence shown here is derived from an EMBL/GenBank/DDBJ whole genome shotgun (WGS) entry which is preliminary data.</text>
</comment>
<dbReference type="Proteomes" id="UP001152562">
    <property type="component" value="Unassembled WGS sequence"/>
</dbReference>
<name>A0A9P0TXR0_PIEBR</name>
<dbReference type="PANTHER" id="PTHR45749:SF23">
    <property type="entry name" value="ZINC FINGER MYM-TYPE PROTEIN 1-LIKE"/>
    <property type="match status" value="1"/>
</dbReference>
<reference evidence="1" key="1">
    <citation type="submission" date="2022-05" db="EMBL/GenBank/DDBJ databases">
        <authorList>
            <person name="Okamura Y."/>
        </authorList>
    </citation>
    <scope>NUCLEOTIDE SEQUENCE</scope>
</reference>
<gene>
    <name evidence="1" type="ORF">PIBRA_LOCUS12591</name>
</gene>